<dbReference type="InterPro" id="IPR036097">
    <property type="entry name" value="HisK_dim/P_sf"/>
</dbReference>
<dbReference type="PRINTS" id="PR00344">
    <property type="entry name" value="BCTRLSENSOR"/>
</dbReference>
<dbReference type="EMBL" id="JAMPKK010000002">
    <property type="protein sequence ID" value="MEP0863134.1"/>
    <property type="molecule type" value="Genomic_DNA"/>
</dbReference>
<evidence type="ECO:0000256" key="1">
    <source>
        <dbReference type="ARBA" id="ARBA00000085"/>
    </source>
</evidence>
<dbReference type="PANTHER" id="PTHR43065:SF50">
    <property type="entry name" value="HISTIDINE KINASE"/>
    <property type="match status" value="1"/>
</dbReference>
<dbReference type="PANTHER" id="PTHR43065">
    <property type="entry name" value="SENSOR HISTIDINE KINASE"/>
    <property type="match status" value="1"/>
</dbReference>
<gene>
    <name evidence="8" type="ORF">NDI37_01460</name>
</gene>
<protein>
    <recommendedName>
        <fullName evidence="2">histidine kinase</fullName>
        <ecNumber evidence="2">2.7.13.3</ecNumber>
    </recommendedName>
</protein>
<dbReference type="InterPro" id="IPR004358">
    <property type="entry name" value="Sig_transdc_His_kin-like_C"/>
</dbReference>
<sequence>MLFNASHEVILVIDDNPTNLELLHNALGSCGYEVLVEMDGFSGIEQAKSYPPDLILLDVQMPGIDGFETCRKLQFDPSTKNIPVIFMTALTDTTDKVKGLHLGAVDYITKPFRQEEALARIQTHLKIRRLSLELEQQKQELEQVVQKRTSELTFALQELKKTQLQLIQNEKLSTIGQLVSGIAHEINNPVGCITGNLEQATLAVKDAVDYIRLYQTNFPNPGIEIEQKAEEIDIEFLLEDLPKMFVSMQTGIERIRNISTSLRTFSRADVDCKVSVNIHEGLESTLMILQHRLKAQDYRPAIQVIKKYAEIPKVECYLGQLNQVFMNILANAIDALEEANLGRSYEAIKASPNQIIVETEMKNEQQVAIRIIDNGMGMTKDVKQRIFDHLFTTKPVGKGTGLGLTIAHQIIVEKHGGTIEVNSEWGGGTEFAIALPIV</sequence>
<evidence type="ECO:0000313" key="8">
    <source>
        <dbReference type="EMBL" id="MEP0863134.1"/>
    </source>
</evidence>
<evidence type="ECO:0000256" key="4">
    <source>
        <dbReference type="ARBA" id="ARBA00023012"/>
    </source>
</evidence>
<dbReference type="PROSITE" id="PS50109">
    <property type="entry name" value="HIS_KIN"/>
    <property type="match status" value="1"/>
</dbReference>
<organism evidence="8 9">
    <name type="scientific">Funiculus sociatus GB2-A5</name>
    <dbReference type="NCBI Taxonomy" id="2933946"/>
    <lineage>
        <taxon>Bacteria</taxon>
        <taxon>Bacillati</taxon>
        <taxon>Cyanobacteriota</taxon>
        <taxon>Cyanophyceae</taxon>
        <taxon>Coleofasciculales</taxon>
        <taxon>Coleofasciculaceae</taxon>
        <taxon>Funiculus</taxon>
    </lineage>
</organism>
<dbReference type="PROSITE" id="PS50110">
    <property type="entry name" value="RESPONSE_REGULATORY"/>
    <property type="match status" value="1"/>
</dbReference>
<dbReference type="InterPro" id="IPR036890">
    <property type="entry name" value="HATPase_C_sf"/>
</dbReference>
<dbReference type="CDD" id="cd19920">
    <property type="entry name" value="REC_PA4781-like"/>
    <property type="match status" value="1"/>
</dbReference>
<dbReference type="InterPro" id="IPR011006">
    <property type="entry name" value="CheY-like_superfamily"/>
</dbReference>
<feature type="modified residue" description="4-aspartylphosphate" evidence="5">
    <location>
        <position position="58"/>
    </location>
</feature>
<dbReference type="Gene3D" id="3.30.565.10">
    <property type="entry name" value="Histidine kinase-like ATPase, C-terminal domain"/>
    <property type="match status" value="1"/>
</dbReference>
<evidence type="ECO:0000259" key="7">
    <source>
        <dbReference type="PROSITE" id="PS50110"/>
    </source>
</evidence>
<dbReference type="RefSeq" id="WP_190427786.1">
    <property type="nucleotide sequence ID" value="NZ_JAMPKK010000002.1"/>
</dbReference>
<dbReference type="Proteomes" id="UP001442494">
    <property type="component" value="Unassembled WGS sequence"/>
</dbReference>
<feature type="domain" description="Histidine kinase" evidence="6">
    <location>
        <begin position="181"/>
        <end position="438"/>
    </location>
</feature>
<dbReference type="SUPFAM" id="SSF47384">
    <property type="entry name" value="Homodimeric domain of signal transducing histidine kinase"/>
    <property type="match status" value="1"/>
</dbReference>
<comment type="caution">
    <text evidence="8">The sequence shown here is derived from an EMBL/GenBank/DDBJ whole genome shotgun (WGS) entry which is preliminary data.</text>
</comment>
<name>A0ABV0JI61_9CYAN</name>
<feature type="domain" description="Response regulatory" evidence="7">
    <location>
        <begin position="9"/>
        <end position="125"/>
    </location>
</feature>
<dbReference type="InterPro" id="IPR001789">
    <property type="entry name" value="Sig_transdc_resp-reg_receiver"/>
</dbReference>
<keyword evidence="9" id="KW-1185">Reference proteome</keyword>
<dbReference type="InterPro" id="IPR005467">
    <property type="entry name" value="His_kinase_dom"/>
</dbReference>
<dbReference type="Pfam" id="PF02518">
    <property type="entry name" value="HATPase_c"/>
    <property type="match status" value="1"/>
</dbReference>
<reference evidence="8 9" key="1">
    <citation type="submission" date="2022-04" db="EMBL/GenBank/DDBJ databases">
        <title>Positive selection, recombination, and allopatry shape intraspecific diversity of widespread and dominant cyanobacteria.</title>
        <authorList>
            <person name="Wei J."/>
            <person name="Shu W."/>
            <person name="Hu C."/>
        </authorList>
    </citation>
    <scope>NUCLEOTIDE SEQUENCE [LARGE SCALE GENOMIC DNA]</scope>
    <source>
        <strain evidence="8 9">GB2-A5</strain>
    </source>
</reference>
<accession>A0ABV0JI61</accession>
<evidence type="ECO:0000259" key="6">
    <source>
        <dbReference type="PROSITE" id="PS50109"/>
    </source>
</evidence>
<dbReference type="SUPFAM" id="SSF55874">
    <property type="entry name" value="ATPase domain of HSP90 chaperone/DNA topoisomerase II/histidine kinase"/>
    <property type="match status" value="1"/>
</dbReference>
<dbReference type="Pfam" id="PF00072">
    <property type="entry name" value="Response_reg"/>
    <property type="match status" value="1"/>
</dbReference>
<keyword evidence="3" id="KW-0418">Kinase</keyword>
<keyword evidence="3" id="KW-0808">Transferase</keyword>
<dbReference type="SMART" id="SM00387">
    <property type="entry name" value="HATPase_c"/>
    <property type="match status" value="1"/>
</dbReference>
<evidence type="ECO:0000256" key="3">
    <source>
        <dbReference type="ARBA" id="ARBA00022777"/>
    </source>
</evidence>
<dbReference type="SMART" id="SM00448">
    <property type="entry name" value="REC"/>
    <property type="match status" value="1"/>
</dbReference>
<dbReference type="Gene3D" id="1.10.287.130">
    <property type="match status" value="1"/>
</dbReference>
<proteinExistence type="predicted"/>
<dbReference type="SUPFAM" id="SSF52172">
    <property type="entry name" value="CheY-like"/>
    <property type="match status" value="1"/>
</dbReference>
<evidence type="ECO:0000256" key="2">
    <source>
        <dbReference type="ARBA" id="ARBA00012438"/>
    </source>
</evidence>
<keyword evidence="5" id="KW-0597">Phosphoprotein</keyword>
<dbReference type="EC" id="2.7.13.3" evidence="2"/>
<evidence type="ECO:0000256" key="5">
    <source>
        <dbReference type="PROSITE-ProRule" id="PRU00169"/>
    </source>
</evidence>
<keyword evidence="4" id="KW-0902">Two-component regulatory system</keyword>
<comment type="catalytic activity">
    <reaction evidence="1">
        <text>ATP + protein L-histidine = ADP + protein N-phospho-L-histidine.</text>
        <dbReference type="EC" id="2.7.13.3"/>
    </reaction>
</comment>
<dbReference type="InterPro" id="IPR003594">
    <property type="entry name" value="HATPase_dom"/>
</dbReference>
<dbReference type="Gene3D" id="3.40.50.2300">
    <property type="match status" value="1"/>
</dbReference>
<evidence type="ECO:0000313" key="9">
    <source>
        <dbReference type="Proteomes" id="UP001442494"/>
    </source>
</evidence>